<feature type="signal peptide" evidence="1">
    <location>
        <begin position="1"/>
        <end position="21"/>
    </location>
</feature>
<dbReference type="PANTHER" id="PTHR35788">
    <property type="entry name" value="EXPORTED PROTEIN-RELATED"/>
    <property type="match status" value="1"/>
</dbReference>
<evidence type="ECO:0000313" key="2">
    <source>
        <dbReference type="EMBL" id="GAE25674.1"/>
    </source>
</evidence>
<name>W4Q2T2_9BACI</name>
<dbReference type="InterPro" id="IPR007391">
    <property type="entry name" value="Vancomycin_resist_VanW"/>
</dbReference>
<feature type="chain" id="PRO_5004846874" evidence="1">
    <location>
        <begin position="22"/>
        <end position="216"/>
    </location>
</feature>
<gene>
    <name evidence="2" type="ORF">JCM9140_1681</name>
</gene>
<dbReference type="PANTHER" id="PTHR35788:SF1">
    <property type="entry name" value="EXPORTED PROTEIN"/>
    <property type="match status" value="1"/>
</dbReference>
<dbReference type="InterPro" id="IPR052913">
    <property type="entry name" value="Glycopeptide_resist_protein"/>
</dbReference>
<comment type="caution">
    <text evidence="2">The sequence shown here is derived from an EMBL/GenBank/DDBJ whole genome shotgun (WGS) entry which is preliminary data.</text>
</comment>
<sequence>MKRCLFVAMILLAGCSNEVSAEERKPVAAHSSYHETEVNWKAPVYWKVSLEDEWNQMTHDVLLNDYGFRKSEGLDKEALEQLARNLAIEIDTPMENPRILPSGEVTPGRERVILSESELLEQLKELEVGTKNMTLPIYVTEPSITEEDLIGIDQRTIGEFKTHFNPGVAGRTQNVKLSAEAISGVVLGPGDTFSFNQTVGERTRERGYQEAKGNCK</sequence>
<dbReference type="EMBL" id="BAUT01000012">
    <property type="protein sequence ID" value="GAE25674.1"/>
    <property type="molecule type" value="Genomic_DNA"/>
</dbReference>
<evidence type="ECO:0000256" key="1">
    <source>
        <dbReference type="SAM" id="SignalP"/>
    </source>
</evidence>
<dbReference type="Pfam" id="PF04294">
    <property type="entry name" value="VanW"/>
    <property type="match status" value="1"/>
</dbReference>
<dbReference type="PROSITE" id="PS51257">
    <property type="entry name" value="PROKAR_LIPOPROTEIN"/>
    <property type="match status" value="1"/>
</dbReference>
<protein>
    <submittedName>
        <fullName evidence="2">Vancomycin B-type resistance protein VanW</fullName>
    </submittedName>
</protein>
<reference evidence="2" key="1">
    <citation type="journal article" date="2014" name="Genome Announc.">
        <title>Draft Genome Sequences of Three Alkaliphilic Bacillus Strains, Bacillus wakoensis JCM 9140T, Bacillus akibai JCM 9157T, and Bacillus hemicellulosilyticus JCM 9152T.</title>
        <authorList>
            <person name="Yuki M."/>
            <person name="Oshima K."/>
            <person name="Suda W."/>
            <person name="Oshida Y."/>
            <person name="Kitamura K."/>
            <person name="Iida T."/>
            <person name="Hattori M."/>
            <person name="Ohkuma M."/>
        </authorList>
    </citation>
    <scope>NUCLEOTIDE SEQUENCE [LARGE SCALE GENOMIC DNA]</scope>
    <source>
        <strain evidence="2">JCM 9140</strain>
    </source>
</reference>
<keyword evidence="1" id="KW-0732">Signal</keyword>
<dbReference type="STRING" id="1236970.JCM9140_1681"/>
<accession>W4Q2T2</accession>
<dbReference type="RefSeq" id="WP_268870555.1">
    <property type="nucleotide sequence ID" value="NZ_BAUT01000012.1"/>
</dbReference>
<dbReference type="AlphaFoldDB" id="W4Q2T2"/>
<evidence type="ECO:0000313" key="3">
    <source>
        <dbReference type="Proteomes" id="UP000018890"/>
    </source>
</evidence>
<keyword evidence="3" id="KW-1185">Reference proteome</keyword>
<dbReference type="Proteomes" id="UP000018890">
    <property type="component" value="Unassembled WGS sequence"/>
</dbReference>
<proteinExistence type="predicted"/>
<organism evidence="2 3">
    <name type="scientific">Halalkalibacter wakoensis JCM 9140</name>
    <dbReference type="NCBI Taxonomy" id="1236970"/>
    <lineage>
        <taxon>Bacteria</taxon>
        <taxon>Bacillati</taxon>
        <taxon>Bacillota</taxon>
        <taxon>Bacilli</taxon>
        <taxon>Bacillales</taxon>
        <taxon>Bacillaceae</taxon>
        <taxon>Halalkalibacter</taxon>
    </lineage>
</organism>